<keyword evidence="3" id="KW-1185">Reference proteome</keyword>
<dbReference type="Proteomes" id="UP000503308">
    <property type="component" value="Chromosome"/>
</dbReference>
<dbReference type="PANTHER" id="PTHR40943">
    <property type="entry name" value="CYTOPLASMIC PROTEIN-RELATED"/>
    <property type="match status" value="1"/>
</dbReference>
<dbReference type="KEGG" id="rpon:G3256_04100"/>
<proteinExistence type="predicted"/>
<evidence type="ECO:0000259" key="1">
    <source>
        <dbReference type="Pfam" id="PF05899"/>
    </source>
</evidence>
<reference evidence="2 3" key="1">
    <citation type="submission" date="2020-02" db="EMBL/GenBank/DDBJ databases">
        <title>Genome sequence of Roseobacter ponti.</title>
        <authorList>
            <person name="Hollensteiner J."/>
            <person name="Schneider D."/>
            <person name="Poehlein A."/>
            <person name="Daniel R."/>
        </authorList>
    </citation>
    <scope>NUCLEOTIDE SEQUENCE [LARGE SCALE GENOMIC DNA]</scope>
    <source>
        <strain evidence="2 3">DSM 106830</strain>
    </source>
</reference>
<dbReference type="InterPro" id="IPR011051">
    <property type="entry name" value="RmlC_Cupin_sf"/>
</dbReference>
<evidence type="ECO:0000313" key="3">
    <source>
        <dbReference type="Proteomes" id="UP000503308"/>
    </source>
</evidence>
<dbReference type="InterPro" id="IPR014710">
    <property type="entry name" value="RmlC-like_jellyroll"/>
</dbReference>
<sequence length="116" mass="12752">MSATAPHIHDATSYDDLADWGPQPDALSGASHSNGRLLFKGPGNSPECGIWVCTPGRWRIAVPRDEFCYFMQGRAQYRHDNGEVVDVSAGTAVVFRAGWTGEAEIFETTRNSYMLT</sequence>
<dbReference type="Pfam" id="PF05899">
    <property type="entry name" value="Cupin_3"/>
    <property type="match status" value="1"/>
</dbReference>
<protein>
    <submittedName>
        <fullName evidence="2">Cupin domain-containing protein</fullName>
    </submittedName>
</protein>
<gene>
    <name evidence="2" type="ORF">G3256_04100</name>
</gene>
<dbReference type="InterPro" id="IPR008579">
    <property type="entry name" value="UGlyAH_Cupin_dom"/>
</dbReference>
<organism evidence="2 3">
    <name type="scientific">Roseobacter ponti</name>
    <dbReference type="NCBI Taxonomy" id="1891787"/>
    <lineage>
        <taxon>Bacteria</taxon>
        <taxon>Pseudomonadati</taxon>
        <taxon>Pseudomonadota</taxon>
        <taxon>Alphaproteobacteria</taxon>
        <taxon>Rhodobacterales</taxon>
        <taxon>Roseobacteraceae</taxon>
        <taxon>Roseobacter</taxon>
    </lineage>
</organism>
<dbReference type="PANTHER" id="PTHR40943:SF1">
    <property type="entry name" value="CYTOPLASMIC PROTEIN"/>
    <property type="match status" value="1"/>
</dbReference>
<feature type="domain" description="(S)-ureidoglycine aminohydrolase cupin" evidence="1">
    <location>
        <begin position="46"/>
        <end position="113"/>
    </location>
</feature>
<evidence type="ECO:0000313" key="2">
    <source>
        <dbReference type="EMBL" id="QJF53097.1"/>
    </source>
</evidence>
<dbReference type="EMBL" id="CP048788">
    <property type="protein sequence ID" value="QJF53097.1"/>
    <property type="molecule type" value="Genomic_DNA"/>
</dbReference>
<accession>A0A858SYG0</accession>
<name>A0A858SYG0_9RHOB</name>
<dbReference type="Gene3D" id="2.60.120.10">
    <property type="entry name" value="Jelly Rolls"/>
    <property type="match status" value="1"/>
</dbReference>
<dbReference type="AlphaFoldDB" id="A0A858SYG0"/>
<dbReference type="SUPFAM" id="SSF51182">
    <property type="entry name" value="RmlC-like cupins"/>
    <property type="match status" value="1"/>
</dbReference>